<dbReference type="GO" id="GO:0004185">
    <property type="term" value="F:serine-type carboxypeptidase activity"/>
    <property type="evidence" value="ECO:0007669"/>
    <property type="project" value="InterPro"/>
</dbReference>
<keyword evidence="4" id="KW-0732">Signal</keyword>
<dbReference type="PANTHER" id="PTHR11802">
    <property type="entry name" value="SERINE PROTEASE FAMILY S10 SERINE CARBOXYPEPTIDASE"/>
    <property type="match status" value="1"/>
</dbReference>
<accession>A0A914Z0D2</accession>
<proteinExistence type="inferred from homology"/>
<dbReference type="Gene3D" id="3.40.50.1820">
    <property type="entry name" value="alpha/beta hydrolase"/>
    <property type="match status" value="1"/>
</dbReference>
<comment type="similarity">
    <text evidence="1">Belongs to the peptidase S10 family.</text>
</comment>
<dbReference type="InterPro" id="IPR001563">
    <property type="entry name" value="Peptidase_S10"/>
</dbReference>
<feature type="compositionally biased region" description="Low complexity" evidence="7">
    <location>
        <begin position="316"/>
        <end position="347"/>
    </location>
</feature>
<dbReference type="SUPFAM" id="SSF53474">
    <property type="entry name" value="alpha/beta-Hydrolases"/>
    <property type="match status" value="1"/>
</dbReference>
<keyword evidence="8" id="KW-1185">Reference proteome</keyword>
<dbReference type="FunFam" id="3.40.50.12670:FF:000002">
    <property type="entry name" value="Carboxypeptidase"/>
    <property type="match status" value="1"/>
</dbReference>
<evidence type="ECO:0000256" key="2">
    <source>
        <dbReference type="ARBA" id="ARBA00022645"/>
    </source>
</evidence>
<dbReference type="Proteomes" id="UP000887577">
    <property type="component" value="Unplaced"/>
</dbReference>
<dbReference type="PROSITE" id="PS00560">
    <property type="entry name" value="CARBOXYPEPT_SER_HIS"/>
    <property type="match status" value="1"/>
</dbReference>
<evidence type="ECO:0000256" key="6">
    <source>
        <dbReference type="ARBA" id="ARBA00023180"/>
    </source>
</evidence>
<sequence>MLTNSLILWSNYHGRIQLDDWNTLKYSCCVLSDKDNCDWTPYLTSTNNIDYTGDNSTCGKILTPIINATGYFNIDPYNYYEDCYSGSHITYKKFGKPQRHFYQKWKQNRDAAAMVNTADLLNRNSTDNLMGYPCYQEDYVAKYFNDPAVQDAYNIDPAWRNAGLKFGDCNMDLYNNYHLTYDDMAPYFDIMIKNLTGFRILVYNGDVDTVCNFLGDAKFIDGVAKKHSFSATTPRQRWYFRSSVAGFYQRYLGGNNFQIDVLTVKGAGHMVPMDRPGPSVQMITNFILSEQPNYSYSQFIDPTIKPAPLISNSSNPSSVTTMGPSSVTSPSMSTSMSTSMEPMKTTPPASPVTTPPTIPTNSPITSSNTGTTISSTPPTSTIPTSTAHSILFSLPLLIFSFLLL</sequence>
<dbReference type="AlphaFoldDB" id="A0A914Z0D2"/>
<name>A0A914Z0D2_9BILA</name>
<keyword evidence="2" id="KW-0121">Carboxypeptidase</keyword>
<evidence type="ECO:0000256" key="5">
    <source>
        <dbReference type="ARBA" id="ARBA00022801"/>
    </source>
</evidence>
<keyword evidence="6" id="KW-0325">Glycoprotein</keyword>
<dbReference type="Pfam" id="PF00450">
    <property type="entry name" value="Peptidase_S10"/>
    <property type="match status" value="1"/>
</dbReference>
<evidence type="ECO:0000256" key="3">
    <source>
        <dbReference type="ARBA" id="ARBA00022670"/>
    </source>
</evidence>
<reference evidence="9" key="1">
    <citation type="submission" date="2022-11" db="UniProtKB">
        <authorList>
            <consortium name="WormBaseParasite"/>
        </authorList>
    </citation>
    <scope>IDENTIFICATION</scope>
</reference>
<evidence type="ECO:0000313" key="8">
    <source>
        <dbReference type="Proteomes" id="UP000887577"/>
    </source>
</evidence>
<dbReference type="InterPro" id="IPR029058">
    <property type="entry name" value="AB_hydrolase_fold"/>
</dbReference>
<organism evidence="8 9">
    <name type="scientific">Panagrolaimus superbus</name>
    <dbReference type="NCBI Taxonomy" id="310955"/>
    <lineage>
        <taxon>Eukaryota</taxon>
        <taxon>Metazoa</taxon>
        <taxon>Ecdysozoa</taxon>
        <taxon>Nematoda</taxon>
        <taxon>Chromadorea</taxon>
        <taxon>Rhabditida</taxon>
        <taxon>Tylenchina</taxon>
        <taxon>Panagrolaimomorpha</taxon>
        <taxon>Panagrolaimoidea</taxon>
        <taxon>Panagrolaimidae</taxon>
        <taxon>Panagrolaimus</taxon>
    </lineage>
</organism>
<keyword evidence="3" id="KW-0645">Protease</keyword>
<feature type="compositionally biased region" description="Low complexity" evidence="7">
    <location>
        <begin position="359"/>
        <end position="380"/>
    </location>
</feature>
<dbReference type="PANTHER" id="PTHR11802:SF3">
    <property type="entry name" value="RETINOID-INDUCIBLE SERINE CARBOXYPEPTIDASE"/>
    <property type="match status" value="1"/>
</dbReference>
<dbReference type="WBParaSite" id="PSU_v2.g3735.t1">
    <property type="protein sequence ID" value="PSU_v2.g3735.t1"/>
    <property type="gene ID" value="PSU_v2.g3735"/>
</dbReference>
<dbReference type="InterPro" id="IPR033124">
    <property type="entry name" value="Ser_caboxypep_his_AS"/>
</dbReference>
<evidence type="ECO:0000256" key="1">
    <source>
        <dbReference type="ARBA" id="ARBA00009431"/>
    </source>
</evidence>
<evidence type="ECO:0000313" key="9">
    <source>
        <dbReference type="WBParaSite" id="PSU_v2.g3735.t1"/>
    </source>
</evidence>
<evidence type="ECO:0000256" key="7">
    <source>
        <dbReference type="SAM" id="MobiDB-lite"/>
    </source>
</evidence>
<feature type="region of interest" description="Disordered" evidence="7">
    <location>
        <begin position="314"/>
        <end position="380"/>
    </location>
</feature>
<dbReference type="GO" id="GO:0006508">
    <property type="term" value="P:proteolysis"/>
    <property type="evidence" value="ECO:0007669"/>
    <property type="project" value="UniProtKB-KW"/>
</dbReference>
<feature type="compositionally biased region" description="Pro residues" evidence="7">
    <location>
        <begin position="348"/>
        <end position="358"/>
    </location>
</feature>
<evidence type="ECO:0000256" key="4">
    <source>
        <dbReference type="ARBA" id="ARBA00022729"/>
    </source>
</evidence>
<protein>
    <submittedName>
        <fullName evidence="9">Serine carboxypeptidase</fullName>
    </submittedName>
</protein>
<keyword evidence="5" id="KW-0378">Hydrolase</keyword>